<feature type="coiled-coil region" evidence="1">
    <location>
        <begin position="138"/>
        <end position="172"/>
    </location>
</feature>
<feature type="region of interest" description="Disordered" evidence="2">
    <location>
        <begin position="85"/>
        <end position="108"/>
    </location>
</feature>
<dbReference type="EMBL" id="GEGO01007263">
    <property type="protein sequence ID" value="JAR88141.1"/>
    <property type="molecule type" value="Transcribed_RNA"/>
</dbReference>
<name>A0A147BBL7_IXORI</name>
<keyword evidence="1" id="KW-0175">Coiled coil</keyword>
<dbReference type="GO" id="GO:0003677">
    <property type="term" value="F:DNA binding"/>
    <property type="evidence" value="ECO:0007669"/>
    <property type="project" value="InterPro"/>
</dbReference>
<evidence type="ECO:0000256" key="1">
    <source>
        <dbReference type="SAM" id="Coils"/>
    </source>
</evidence>
<evidence type="ECO:0000256" key="2">
    <source>
        <dbReference type="SAM" id="MobiDB-lite"/>
    </source>
</evidence>
<dbReference type="PANTHER" id="PTHR14628">
    <property type="entry name" value="BEN DOMAIN-CONTAINING PROTEIN 5"/>
    <property type="match status" value="1"/>
</dbReference>
<feature type="compositionally biased region" description="Basic and acidic residues" evidence="2">
    <location>
        <begin position="92"/>
        <end position="108"/>
    </location>
</feature>
<proteinExistence type="predicted"/>
<evidence type="ECO:0000313" key="3">
    <source>
        <dbReference type="EMBL" id="JAR88141.1"/>
    </source>
</evidence>
<organism evidence="3">
    <name type="scientific">Ixodes ricinus</name>
    <name type="common">Common tick</name>
    <name type="synonym">Acarus ricinus</name>
    <dbReference type="NCBI Taxonomy" id="34613"/>
    <lineage>
        <taxon>Eukaryota</taxon>
        <taxon>Metazoa</taxon>
        <taxon>Ecdysozoa</taxon>
        <taxon>Arthropoda</taxon>
        <taxon>Chelicerata</taxon>
        <taxon>Arachnida</taxon>
        <taxon>Acari</taxon>
        <taxon>Parasitiformes</taxon>
        <taxon>Ixodida</taxon>
        <taxon>Ixodoidea</taxon>
        <taxon>Ixodidae</taxon>
        <taxon>Ixodinae</taxon>
        <taxon>Ixodes</taxon>
    </lineage>
</organism>
<accession>A0A147BBL7</accession>
<sequence length="425" mass="46479">MTTHAYVRYIEDNEQAVVAIQNIKDFRPRGPEDFNDKAKYNVKWGSDDEYYKARILLLGASEEDVRRKLQTARLRIKKVIESSDYSDEDAGAMEKENVKAQKKNQKEKLGTSTRVDLMKILEQKQKKMAATQHKSTNPGEVEEKLKRAERQIAQLEKELWQKDRELEKLRYLNMRLQENIIEKFESWKAPNPAHATAATALAHTPAVGAAAAAPPSIAAVALPHAAPSSAAVPAAMALPAVSPLAPAATVAVAVSVAPAPAPAAVALPEVPAPAPLHVALPGVGDPPAGVRHHIVENGMVDVGSGIHFTAVSWMTVCDSKKNSIWVKELAVAMFGDRVLLESCVNGKHSSKFPGRPPKPGLCPHRMGVLKDMYQARLQAQGMPRDLAFTLRKDVTGRINEKIGDLRKLEKRRLQAAAAADTEDHE</sequence>
<dbReference type="PANTHER" id="PTHR14628:SF1">
    <property type="entry name" value="BEN DOMAIN-CONTAINING PROTEIN 5"/>
    <property type="match status" value="1"/>
</dbReference>
<dbReference type="Gene3D" id="1.10.10.2590">
    <property type="entry name" value="BEN domain"/>
    <property type="match status" value="1"/>
</dbReference>
<protein>
    <submittedName>
        <fullName evidence="3">Putative dna polymerase iii subunit gamma and tau</fullName>
    </submittedName>
</protein>
<dbReference type="GO" id="GO:0045892">
    <property type="term" value="P:negative regulation of DNA-templated transcription"/>
    <property type="evidence" value="ECO:0007669"/>
    <property type="project" value="InterPro"/>
</dbReference>
<reference evidence="3" key="1">
    <citation type="journal article" date="2018" name="PLoS Negl. Trop. Dis.">
        <title>Sialome diversity of ticks revealed by RNAseq of single tick salivary glands.</title>
        <authorList>
            <person name="Perner J."/>
            <person name="Kropackova S."/>
            <person name="Kopacek P."/>
            <person name="Ribeiro J.M."/>
        </authorList>
    </citation>
    <scope>NUCLEOTIDE SEQUENCE</scope>
    <source>
        <strain evidence="3">Siblings of single egg batch collected in Ceske Budejovice</strain>
        <tissue evidence="3">Salivary glands</tissue>
    </source>
</reference>
<dbReference type="AlphaFoldDB" id="A0A147BBL7"/>
<dbReference type="InterPro" id="IPR040391">
    <property type="entry name" value="BEND5"/>
</dbReference>